<dbReference type="CDD" id="cd00353">
    <property type="entry name" value="Ribosomal_S15p_S13e"/>
    <property type="match status" value="1"/>
</dbReference>
<protein>
    <submittedName>
        <fullName evidence="7">Ribosomal protein S13</fullName>
    </submittedName>
</protein>
<feature type="compositionally biased region" description="Basic residues" evidence="5">
    <location>
        <begin position="1"/>
        <end position="10"/>
    </location>
</feature>
<dbReference type="Pfam" id="PF00312">
    <property type="entry name" value="Ribosomal_S15"/>
    <property type="match status" value="1"/>
</dbReference>
<comment type="similarity">
    <text evidence="1 4">Belongs to the universal ribosomal protein uS15 family.</text>
</comment>
<dbReference type="SUPFAM" id="SSF47060">
    <property type="entry name" value="S15/NS1 RNA-binding domain"/>
    <property type="match status" value="1"/>
</dbReference>
<feature type="domain" description="Small ribosomal subunit protein uS15 N-terminal" evidence="6">
    <location>
        <begin position="1"/>
        <end position="60"/>
    </location>
</feature>
<proteinExistence type="inferred from homology"/>
<dbReference type="PANTHER" id="PTHR11885:SF6">
    <property type="entry name" value="SMALL RIBOSOMAL SUBUNIT PROTEIN US15"/>
    <property type="match status" value="1"/>
</dbReference>
<dbReference type="Gene3D" id="4.10.860.130">
    <property type="match status" value="1"/>
</dbReference>
<evidence type="ECO:0000256" key="1">
    <source>
        <dbReference type="ARBA" id="ARBA00008434"/>
    </source>
</evidence>
<dbReference type="GO" id="GO:0070181">
    <property type="term" value="F:small ribosomal subunit rRNA binding"/>
    <property type="evidence" value="ECO:0007669"/>
    <property type="project" value="TreeGrafter"/>
</dbReference>
<dbReference type="SMART" id="SM01387">
    <property type="entry name" value="Ribosomal_S15"/>
    <property type="match status" value="1"/>
</dbReference>
<dbReference type="InterPro" id="IPR000589">
    <property type="entry name" value="Ribosomal_uS15"/>
</dbReference>
<evidence type="ECO:0000256" key="3">
    <source>
        <dbReference type="ARBA" id="ARBA00023274"/>
    </source>
</evidence>
<evidence type="ECO:0000256" key="2">
    <source>
        <dbReference type="ARBA" id="ARBA00022980"/>
    </source>
</evidence>
<accession>A0A146KEV5</accession>
<dbReference type="GO" id="GO:0006412">
    <property type="term" value="P:translation"/>
    <property type="evidence" value="ECO:0007669"/>
    <property type="project" value="InterPro"/>
</dbReference>
<dbReference type="Gene3D" id="1.10.287.10">
    <property type="entry name" value="S15/NS1, RNA-binding"/>
    <property type="match status" value="1"/>
</dbReference>
<gene>
    <name evidence="7" type="ORF">TPC1_12518</name>
</gene>
<dbReference type="SMART" id="SM01386">
    <property type="entry name" value="Ribosomal_S13_N"/>
    <property type="match status" value="1"/>
</dbReference>
<evidence type="ECO:0000256" key="5">
    <source>
        <dbReference type="SAM" id="MobiDB-lite"/>
    </source>
</evidence>
<feature type="region of interest" description="Disordered" evidence="5">
    <location>
        <begin position="1"/>
        <end position="21"/>
    </location>
</feature>
<dbReference type="GO" id="GO:0003735">
    <property type="term" value="F:structural constituent of ribosome"/>
    <property type="evidence" value="ECO:0007669"/>
    <property type="project" value="InterPro"/>
</dbReference>
<dbReference type="PANTHER" id="PTHR11885">
    <property type="entry name" value="RIBOSOMAL PROTEIN S15P/S13E"/>
    <property type="match status" value="1"/>
</dbReference>
<keyword evidence="2 4" id="KW-0689">Ribosomal protein</keyword>
<name>A0A146KEV5_9EUKA</name>
<dbReference type="GO" id="GO:0022627">
    <property type="term" value="C:cytosolic small ribosomal subunit"/>
    <property type="evidence" value="ECO:0007669"/>
    <property type="project" value="TreeGrafter"/>
</dbReference>
<dbReference type="InterPro" id="IPR009068">
    <property type="entry name" value="uS15_NS1_RNA-bd_sf"/>
</dbReference>
<evidence type="ECO:0000256" key="4">
    <source>
        <dbReference type="RuleBase" id="RU003919"/>
    </source>
</evidence>
<dbReference type="AlphaFoldDB" id="A0A146KEV5"/>
<dbReference type="Pfam" id="PF08069">
    <property type="entry name" value="Ribosomal_S13_N"/>
    <property type="match status" value="1"/>
</dbReference>
<organism evidence="7">
    <name type="scientific">Trepomonas sp. PC1</name>
    <dbReference type="NCBI Taxonomy" id="1076344"/>
    <lineage>
        <taxon>Eukaryota</taxon>
        <taxon>Metamonada</taxon>
        <taxon>Diplomonadida</taxon>
        <taxon>Hexamitidae</taxon>
        <taxon>Hexamitinae</taxon>
        <taxon>Trepomonas</taxon>
    </lineage>
</organism>
<evidence type="ECO:0000313" key="7">
    <source>
        <dbReference type="EMBL" id="JAP94728.1"/>
    </source>
</evidence>
<sequence length="154" mass="17451">MARVYSKGHGKSGSSLPYVRKPASWSKKTSEEIVQTIIQLAKKGMMPSRIGAVLRDQHAIGLVNHYTGSRVTNILRANQLAPEIPEDLYFLIKRAVQMRKHLERNPRDVCTMHHLILIESRIHRLVRYYKGTLAVPATFRYKSKNAAALLASFA</sequence>
<evidence type="ECO:0000259" key="6">
    <source>
        <dbReference type="SMART" id="SM01386"/>
    </source>
</evidence>
<dbReference type="GO" id="GO:0005730">
    <property type="term" value="C:nucleolus"/>
    <property type="evidence" value="ECO:0007669"/>
    <property type="project" value="TreeGrafter"/>
</dbReference>
<keyword evidence="3 4" id="KW-0687">Ribonucleoprotein</keyword>
<dbReference type="PROSITE" id="PS00362">
    <property type="entry name" value="RIBOSOMAL_S15"/>
    <property type="match status" value="1"/>
</dbReference>
<dbReference type="EMBL" id="GDID01001878">
    <property type="protein sequence ID" value="JAP94728.1"/>
    <property type="molecule type" value="Transcribed_RNA"/>
</dbReference>
<dbReference type="NCBIfam" id="NF006331">
    <property type="entry name" value="PRK08561.1"/>
    <property type="match status" value="1"/>
</dbReference>
<dbReference type="InterPro" id="IPR023029">
    <property type="entry name" value="Ribosomal_uS15_arc_euk"/>
</dbReference>
<dbReference type="HAMAP" id="MF_01343_A">
    <property type="entry name" value="Ribosomal_uS15_A"/>
    <property type="match status" value="1"/>
</dbReference>
<dbReference type="InterPro" id="IPR012606">
    <property type="entry name" value="Ribosomal_uS15_N"/>
</dbReference>
<dbReference type="FunFam" id="1.10.287.10:FF:000003">
    <property type="entry name" value="40S ribosomal protein S13"/>
    <property type="match status" value="1"/>
</dbReference>
<reference evidence="7" key="1">
    <citation type="submission" date="2015-07" db="EMBL/GenBank/DDBJ databases">
        <title>Adaptation to a free-living lifestyle via gene acquisitions in the diplomonad Trepomonas sp. PC1.</title>
        <authorList>
            <person name="Xu F."/>
            <person name="Jerlstrom-Hultqvist J."/>
            <person name="Kolisko M."/>
            <person name="Simpson A.G.B."/>
            <person name="Roger A.J."/>
            <person name="Svard S.G."/>
            <person name="Andersson J.O."/>
        </authorList>
    </citation>
    <scope>NUCLEOTIDE SEQUENCE</scope>
    <source>
        <strain evidence="7">PC1</strain>
    </source>
</reference>